<proteinExistence type="inferred from homology"/>
<feature type="transmembrane region" description="Helical" evidence="10">
    <location>
        <begin position="195"/>
        <end position="214"/>
    </location>
</feature>
<evidence type="ECO:0000313" key="12">
    <source>
        <dbReference type="EMBL" id="CAG9317311.1"/>
    </source>
</evidence>
<dbReference type="PIRSF" id="PIRSF028865">
    <property type="entry name" value="Membrin-2"/>
    <property type="match status" value="1"/>
</dbReference>
<dbReference type="GO" id="GO:0005484">
    <property type="term" value="F:SNAP receptor activity"/>
    <property type="evidence" value="ECO:0007669"/>
    <property type="project" value="InterPro"/>
</dbReference>
<reference evidence="12" key="1">
    <citation type="submission" date="2021-09" db="EMBL/GenBank/DDBJ databases">
        <authorList>
            <consortium name="AG Swart"/>
            <person name="Singh M."/>
            <person name="Singh A."/>
            <person name="Seah K."/>
            <person name="Emmerich C."/>
        </authorList>
    </citation>
    <scope>NUCLEOTIDE SEQUENCE</scope>
    <source>
        <strain evidence="12">ATCC30299</strain>
    </source>
</reference>
<sequence>MSELFLSFEKDFCDYMNLIKSELQSQFQSQETNGSIMSKIEKDIIEAEKCLRQMEIETSMMPANSRQSLQQEIRKFRNDLEIAKRQIRQEQALISDQKSKEMLMGTSLNKKNNNEQKERLLGANSLFIQQEGLIFEAKKYALEAENSSIEALSELKNQRETIQRSIQRNREVNENLTKGNRLISLMQSRAIQNKLIVYGIMILLSACLMFLVYMKAS</sequence>
<dbReference type="GO" id="GO:0006886">
    <property type="term" value="P:intracellular protein transport"/>
    <property type="evidence" value="ECO:0007669"/>
    <property type="project" value="InterPro"/>
</dbReference>
<dbReference type="InterPro" id="IPR027027">
    <property type="entry name" value="GOSR2/Membrin/Bos1"/>
</dbReference>
<feature type="domain" description="Vesicle transport v-SNARE N-terminal" evidence="11">
    <location>
        <begin position="1"/>
        <end position="90"/>
    </location>
</feature>
<evidence type="ECO:0000256" key="7">
    <source>
        <dbReference type="ARBA" id="ARBA00023136"/>
    </source>
</evidence>
<evidence type="ECO:0000259" key="11">
    <source>
        <dbReference type="Pfam" id="PF05008"/>
    </source>
</evidence>
<comment type="caution">
    <text evidence="12">The sequence shown here is derived from an EMBL/GenBank/DDBJ whole genome shotgun (WGS) entry which is preliminary data.</text>
</comment>
<dbReference type="SUPFAM" id="SSF47661">
    <property type="entry name" value="t-snare proteins"/>
    <property type="match status" value="1"/>
</dbReference>
<organism evidence="12 13">
    <name type="scientific">Blepharisma stoltei</name>
    <dbReference type="NCBI Taxonomy" id="1481888"/>
    <lineage>
        <taxon>Eukaryota</taxon>
        <taxon>Sar</taxon>
        <taxon>Alveolata</taxon>
        <taxon>Ciliophora</taxon>
        <taxon>Postciliodesmatophora</taxon>
        <taxon>Heterotrichea</taxon>
        <taxon>Heterotrichida</taxon>
        <taxon>Blepharismidae</taxon>
        <taxon>Blepharisma</taxon>
    </lineage>
</organism>
<dbReference type="Gene3D" id="1.20.5.110">
    <property type="match status" value="1"/>
</dbReference>
<feature type="coiled-coil region" evidence="9">
    <location>
        <begin position="37"/>
        <end position="100"/>
    </location>
</feature>
<evidence type="ECO:0000256" key="3">
    <source>
        <dbReference type="ARBA" id="ARBA00022692"/>
    </source>
</evidence>
<dbReference type="GO" id="GO:0012507">
    <property type="term" value="C:ER to Golgi transport vesicle membrane"/>
    <property type="evidence" value="ECO:0007669"/>
    <property type="project" value="TreeGrafter"/>
</dbReference>
<protein>
    <recommendedName>
        <fullName evidence="11">Vesicle transport v-SNARE N-terminal domain-containing protein</fullName>
    </recommendedName>
</protein>
<keyword evidence="5 10" id="KW-1133">Transmembrane helix</keyword>
<dbReference type="GO" id="GO:0006906">
    <property type="term" value="P:vesicle fusion"/>
    <property type="evidence" value="ECO:0007669"/>
    <property type="project" value="TreeGrafter"/>
</dbReference>
<dbReference type="SUPFAM" id="SSF58038">
    <property type="entry name" value="SNARE fusion complex"/>
    <property type="match status" value="1"/>
</dbReference>
<dbReference type="Proteomes" id="UP001162131">
    <property type="component" value="Unassembled WGS sequence"/>
</dbReference>
<keyword evidence="3 10" id="KW-0812">Transmembrane</keyword>
<dbReference type="EMBL" id="CAJZBQ010000018">
    <property type="protein sequence ID" value="CAG9317311.1"/>
    <property type="molecule type" value="Genomic_DNA"/>
</dbReference>
<evidence type="ECO:0000256" key="9">
    <source>
        <dbReference type="SAM" id="Coils"/>
    </source>
</evidence>
<dbReference type="GO" id="GO:0031201">
    <property type="term" value="C:SNARE complex"/>
    <property type="evidence" value="ECO:0007669"/>
    <property type="project" value="TreeGrafter"/>
</dbReference>
<evidence type="ECO:0000256" key="6">
    <source>
        <dbReference type="ARBA" id="ARBA00023054"/>
    </source>
</evidence>
<dbReference type="AlphaFoldDB" id="A0AAU9J1C6"/>
<dbReference type="PANTHER" id="PTHR21230:SF26">
    <property type="entry name" value="VESICLE TRANSPORT THROUGH INTERACTION WITH T-SNARES HOMOLOG 1A"/>
    <property type="match status" value="1"/>
</dbReference>
<evidence type="ECO:0000256" key="8">
    <source>
        <dbReference type="ARBA" id="ARBA00046280"/>
    </source>
</evidence>
<keyword evidence="2" id="KW-0813">Transport</keyword>
<accession>A0AAU9J1C6</accession>
<evidence type="ECO:0000256" key="5">
    <source>
        <dbReference type="ARBA" id="ARBA00022989"/>
    </source>
</evidence>
<comment type="similarity">
    <text evidence="1">Belongs to the VTI1 family.</text>
</comment>
<dbReference type="GO" id="GO:0005789">
    <property type="term" value="C:endoplasmic reticulum membrane"/>
    <property type="evidence" value="ECO:0007669"/>
    <property type="project" value="TreeGrafter"/>
</dbReference>
<dbReference type="GO" id="GO:0031902">
    <property type="term" value="C:late endosome membrane"/>
    <property type="evidence" value="ECO:0007669"/>
    <property type="project" value="TreeGrafter"/>
</dbReference>
<keyword evidence="7 10" id="KW-0472">Membrane</keyword>
<dbReference type="InterPro" id="IPR007705">
    <property type="entry name" value="Vesicle_trsprt_v-SNARE_N"/>
</dbReference>
<dbReference type="GO" id="GO:0000149">
    <property type="term" value="F:SNARE binding"/>
    <property type="evidence" value="ECO:0007669"/>
    <property type="project" value="TreeGrafter"/>
</dbReference>
<evidence type="ECO:0000256" key="4">
    <source>
        <dbReference type="ARBA" id="ARBA00022927"/>
    </source>
</evidence>
<keyword evidence="4" id="KW-0653">Protein transport</keyword>
<name>A0AAU9J1C6_9CILI</name>
<evidence type="ECO:0000256" key="10">
    <source>
        <dbReference type="SAM" id="Phobius"/>
    </source>
</evidence>
<dbReference type="PANTHER" id="PTHR21230">
    <property type="entry name" value="VESICLE TRANSPORT V-SNARE PROTEIN VTI1-RELATED"/>
    <property type="match status" value="1"/>
</dbReference>
<evidence type="ECO:0000313" key="13">
    <source>
        <dbReference type="Proteomes" id="UP001162131"/>
    </source>
</evidence>
<dbReference type="InterPro" id="IPR038407">
    <property type="entry name" value="v-SNARE_N_sf"/>
</dbReference>
<evidence type="ECO:0000256" key="1">
    <source>
        <dbReference type="ARBA" id="ARBA00006108"/>
    </source>
</evidence>
<dbReference type="GO" id="GO:0005794">
    <property type="term" value="C:Golgi apparatus"/>
    <property type="evidence" value="ECO:0007669"/>
    <property type="project" value="InterPro"/>
</dbReference>
<dbReference type="InterPro" id="IPR010989">
    <property type="entry name" value="SNARE"/>
</dbReference>
<keyword evidence="13" id="KW-1185">Reference proteome</keyword>
<gene>
    <name evidence="12" type="ORF">BSTOLATCC_MIC18563</name>
</gene>
<evidence type="ECO:0000256" key="2">
    <source>
        <dbReference type="ARBA" id="ARBA00022448"/>
    </source>
</evidence>
<dbReference type="Pfam" id="PF05008">
    <property type="entry name" value="V-SNARE"/>
    <property type="match status" value="1"/>
</dbReference>
<keyword evidence="6 9" id="KW-0175">Coiled coil</keyword>
<dbReference type="Gene3D" id="1.20.58.400">
    <property type="entry name" value="t-snare proteins"/>
    <property type="match status" value="1"/>
</dbReference>
<comment type="subcellular location">
    <subcellularLocation>
        <location evidence="8">Endomembrane system</location>
        <topology evidence="8">Single-pass type IV membrane protein</topology>
    </subcellularLocation>
</comment>